<dbReference type="InterPro" id="IPR029058">
    <property type="entry name" value="AB_hydrolase_fold"/>
</dbReference>
<keyword evidence="1" id="KW-0472">Membrane</keyword>
<dbReference type="InterPro" id="IPR000073">
    <property type="entry name" value="AB_hydrolase_1"/>
</dbReference>
<dbReference type="EMBL" id="VCNI01000003">
    <property type="protein sequence ID" value="TMU51067.1"/>
    <property type="molecule type" value="Genomic_DNA"/>
</dbReference>
<sequence length="350" mass="39043">MKIVFRILKGLLILLAVLLVIFFLGPKVEKPDLDTTLPEVNSNLLALEQEIKQAEKAIPNIKPDNDARIVWFDSIPSKTPYSIVYLHGWSASREEGNPIHINTAKTYGCNLYLPRLDGHGLQEKEAMLNLTANQVLESAKEAIAVAKELGDKVIIMATSTGGTLALHLAGGDPDVAAMLLYSPNVEIYDPNAKLLSGPWGLQLAKAVKKSDYHEFEAKEDKMKYWTTKYRLEALTHLQSLVDNTMVPETFAKVNQPVFLGYFYKNDSIQDNVVSVPAMQTMFNQLGTTAKLKRRVAFDKVGDHVMTSHITSKDLESVQKETQNFLEEVLGLEKVKVLDTITEMVSEEITP</sequence>
<keyword evidence="3" id="KW-0378">Hydrolase</keyword>
<dbReference type="Gene3D" id="3.40.50.1820">
    <property type="entry name" value="alpha/beta hydrolase"/>
    <property type="match status" value="1"/>
</dbReference>
<evidence type="ECO:0000256" key="1">
    <source>
        <dbReference type="SAM" id="Phobius"/>
    </source>
</evidence>
<keyword evidence="4" id="KW-1185">Reference proteome</keyword>
<accession>A0ABY2WI39</accession>
<dbReference type="Pfam" id="PF12697">
    <property type="entry name" value="Abhydrolase_6"/>
    <property type="match status" value="1"/>
</dbReference>
<evidence type="ECO:0000259" key="2">
    <source>
        <dbReference type="Pfam" id="PF12697"/>
    </source>
</evidence>
<reference evidence="3 4" key="1">
    <citation type="submission" date="2019-05" db="EMBL/GenBank/DDBJ databases">
        <title>Flagellimonas sp. AsT0115, sp. nov., isolated from a marine red algae, Asparagopsis taxiformis.</title>
        <authorList>
            <person name="Kim J."/>
            <person name="Jeong S.E."/>
            <person name="Jeon C.O."/>
        </authorList>
    </citation>
    <scope>NUCLEOTIDE SEQUENCE [LARGE SCALE GENOMIC DNA]</scope>
    <source>
        <strain evidence="3 4">AsT0115</strain>
    </source>
</reference>
<feature type="domain" description="AB hydrolase-1" evidence="2">
    <location>
        <begin position="83"/>
        <end position="274"/>
    </location>
</feature>
<dbReference type="RefSeq" id="WP_138838832.1">
    <property type="nucleotide sequence ID" value="NZ_VCNI01000003.1"/>
</dbReference>
<dbReference type="SUPFAM" id="SSF53474">
    <property type="entry name" value="alpha/beta-Hydrolases"/>
    <property type="match status" value="1"/>
</dbReference>
<feature type="transmembrane region" description="Helical" evidence="1">
    <location>
        <begin position="7"/>
        <end position="25"/>
    </location>
</feature>
<gene>
    <name evidence="3" type="ORF">FGG15_17775</name>
</gene>
<dbReference type="GO" id="GO:0016787">
    <property type="term" value="F:hydrolase activity"/>
    <property type="evidence" value="ECO:0007669"/>
    <property type="project" value="UniProtKB-KW"/>
</dbReference>
<name>A0ABY2WI39_9FLAO</name>
<dbReference type="Proteomes" id="UP000751614">
    <property type="component" value="Unassembled WGS sequence"/>
</dbReference>
<keyword evidence="1" id="KW-0812">Transmembrane</keyword>
<evidence type="ECO:0000313" key="4">
    <source>
        <dbReference type="Proteomes" id="UP000751614"/>
    </source>
</evidence>
<proteinExistence type="predicted"/>
<evidence type="ECO:0000313" key="3">
    <source>
        <dbReference type="EMBL" id="TMU51067.1"/>
    </source>
</evidence>
<keyword evidence="1" id="KW-1133">Transmembrane helix</keyword>
<organism evidence="3 4">
    <name type="scientific">Flagellimonas algicola</name>
    <dbReference type="NCBI Taxonomy" id="2583815"/>
    <lineage>
        <taxon>Bacteria</taxon>
        <taxon>Pseudomonadati</taxon>
        <taxon>Bacteroidota</taxon>
        <taxon>Flavobacteriia</taxon>
        <taxon>Flavobacteriales</taxon>
        <taxon>Flavobacteriaceae</taxon>
        <taxon>Flagellimonas</taxon>
    </lineage>
</organism>
<comment type="caution">
    <text evidence="3">The sequence shown here is derived from an EMBL/GenBank/DDBJ whole genome shotgun (WGS) entry which is preliminary data.</text>
</comment>
<protein>
    <submittedName>
        <fullName evidence="3">Alpha/beta hydrolase</fullName>
    </submittedName>
</protein>